<dbReference type="PANTHER" id="PTHR24100">
    <property type="entry name" value="BUTYROPHILIN"/>
    <property type="match status" value="1"/>
</dbReference>
<comment type="similarity">
    <text evidence="2">Belongs to the immunoglobulin superfamily. BTN/MOG family.</text>
</comment>
<dbReference type="InterPro" id="IPR013106">
    <property type="entry name" value="Ig_V-set"/>
</dbReference>
<accession>A0A6P3W2F1</accession>
<dbReference type="PROSITE" id="PS50188">
    <property type="entry name" value="B302_SPRY"/>
    <property type="match status" value="1"/>
</dbReference>
<keyword evidence="4 11" id="KW-0732">Signal</keyword>
<dbReference type="GO" id="GO:0050852">
    <property type="term" value="P:T cell receptor signaling pathway"/>
    <property type="evidence" value="ECO:0007669"/>
    <property type="project" value="TreeGrafter"/>
</dbReference>
<dbReference type="InterPro" id="IPR003599">
    <property type="entry name" value="Ig_sub"/>
</dbReference>
<evidence type="ECO:0000256" key="8">
    <source>
        <dbReference type="ARBA" id="ARBA00023180"/>
    </source>
</evidence>
<dbReference type="SMART" id="SM00409">
    <property type="entry name" value="IG"/>
    <property type="match status" value="1"/>
</dbReference>
<dbReference type="SMART" id="SM00449">
    <property type="entry name" value="SPRY"/>
    <property type="match status" value="1"/>
</dbReference>
<reference evidence="15" key="1">
    <citation type="submission" date="2025-08" db="UniProtKB">
        <authorList>
            <consortium name="RefSeq"/>
        </authorList>
    </citation>
    <scope>IDENTIFICATION</scope>
</reference>
<evidence type="ECO:0000256" key="7">
    <source>
        <dbReference type="ARBA" id="ARBA00023157"/>
    </source>
</evidence>
<evidence type="ECO:0000256" key="2">
    <source>
        <dbReference type="ARBA" id="ARBA00007591"/>
    </source>
</evidence>
<keyword evidence="5 10" id="KW-1133">Transmembrane helix</keyword>
<evidence type="ECO:0000313" key="14">
    <source>
        <dbReference type="Proteomes" id="UP000515152"/>
    </source>
</evidence>
<feature type="signal peptide" evidence="11">
    <location>
        <begin position="1"/>
        <end position="21"/>
    </location>
</feature>
<dbReference type="RefSeq" id="XP_012687989.2">
    <property type="nucleotide sequence ID" value="XM_012832535.3"/>
</dbReference>
<organism evidence="14 15">
    <name type="scientific">Clupea harengus</name>
    <name type="common">Atlantic herring</name>
    <dbReference type="NCBI Taxonomy" id="7950"/>
    <lineage>
        <taxon>Eukaryota</taxon>
        <taxon>Metazoa</taxon>
        <taxon>Chordata</taxon>
        <taxon>Craniata</taxon>
        <taxon>Vertebrata</taxon>
        <taxon>Euteleostomi</taxon>
        <taxon>Actinopterygii</taxon>
        <taxon>Neopterygii</taxon>
        <taxon>Teleostei</taxon>
        <taxon>Clupei</taxon>
        <taxon>Clupeiformes</taxon>
        <taxon>Clupeoidei</taxon>
        <taxon>Clupeidae</taxon>
        <taxon>Clupea</taxon>
    </lineage>
</organism>
<gene>
    <name evidence="15" type="primary">LOC105904627</name>
</gene>
<dbReference type="InterPro" id="IPR013783">
    <property type="entry name" value="Ig-like_fold"/>
</dbReference>
<dbReference type="GO" id="GO:0009897">
    <property type="term" value="C:external side of plasma membrane"/>
    <property type="evidence" value="ECO:0007669"/>
    <property type="project" value="TreeGrafter"/>
</dbReference>
<feature type="domain" description="B30.2/SPRY" evidence="12">
    <location>
        <begin position="290"/>
        <end position="483"/>
    </location>
</feature>
<evidence type="ECO:0000256" key="5">
    <source>
        <dbReference type="ARBA" id="ARBA00022989"/>
    </source>
</evidence>
<dbReference type="PRINTS" id="PR01407">
    <property type="entry name" value="BUTYPHLNCDUF"/>
</dbReference>
<sequence length="494" mass="55015">MYRFGLLITVFAHLICSTTTAATFSVSVDNATVLMGGSVTLPCWLSPTMDAEEMDVRWYRSDYNKPLLLYRDRKVQSSPQMEQYQNRTALMPREPTSSGLKQGDVSIRIDRVNLQDAGKYVCYVSSSQHYESEAMYLKVEVIGAPPILTLSRTEDDRVKVSCISTGWQPAPQLQWSLGAQQPLQPGGLSHSPEADGLFSVQSWVVCSSSESQWISCSVFLPSMKEDVKEARVDLQINSFTTDSGASPWMTAFIIALLAIIALVTAMVLHLRKTKMKKEEVALGTQEEESHLLTACDLAYSEDMKIHAVDITIEKATAPARLKVAQNGKTLRDNGEALESDCELCALGNTGFSKGKHYWEVGLRMPNVPVKQFWWAGVATDSAVKTMREQKSTPTSGLWCLYSDDKSGVHTKSESSHYIYRAQRPEVLGIFLDYDEGRLSFYDTKLGQHLVTLKSSFNETVYPLFNPGQGETTPLQILSLPQTTPKPNDYVLNKV</sequence>
<evidence type="ECO:0000256" key="9">
    <source>
        <dbReference type="ARBA" id="ARBA00023319"/>
    </source>
</evidence>
<evidence type="ECO:0000256" key="4">
    <source>
        <dbReference type="ARBA" id="ARBA00022729"/>
    </source>
</evidence>
<evidence type="ECO:0000256" key="10">
    <source>
        <dbReference type="SAM" id="Phobius"/>
    </source>
</evidence>
<feature type="domain" description="Ig-like" evidence="13">
    <location>
        <begin position="145"/>
        <end position="233"/>
    </location>
</feature>
<dbReference type="Pfam" id="PF07686">
    <property type="entry name" value="V-set"/>
    <property type="match status" value="1"/>
</dbReference>
<dbReference type="Proteomes" id="UP000515152">
    <property type="component" value="Chromosome 18"/>
</dbReference>
<evidence type="ECO:0000313" key="15">
    <source>
        <dbReference type="RefSeq" id="XP_012687989.2"/>
    </source>
</evidence>
<dbReference type="Pfam" id="PF00622">
    <property type="entry name" value="SPRY"/>
    <property type="match status" value="1"/>
</dbReference>
<dbReference type="GO" id="GO:1903037">
    <property type="term" value="P:regulation of leukocyte cell-cell adhesion"/>
    <property type="evidence" value="ECO:0007669"/>
    <property type="project" value="UniProtKB-ARBA"/>
</dbReference>
<keyword evidence="8" id="KW-0325">Glycoprotein</keyword>
<name>A0A6P3W2F1_CLUHA</name>
<dbReference type="Gene3D" id="2.60.40.10">
    <property type="entry name" value="Immunoglobulins"/>
    <property type="match status" value="2"/>
</dbReference>
<keyword evidence="7" id="KW-1015">Disulfide bond</keyword>
<dbReference type="InterPro" id="IPR003877">
    <property type="entry name" value="SPRY_dom"/>
</dbReference>
<dbReference type="SUPFAM" id="SSF48726">
    <property type="entry name" value="Immunoglobulin"/>
    <property type="match status" value="2"/>
</dbReference>
<dbReference type="OrthoDB" id="9986391at2759"/>
<evidence type="ECO:0000256" key="11">
    <source>
        <dbReference type="SAM" id="SignalP"/>
    </source>
</evidence>
<dbReference type="AlphaFoldDB" id="A0A6P3W2F1"/>
<dbReference type="InterPro" id="IPR053896">
    <property type="entry name" value="BTN3A2-like_Ig-C"/>
</dbReference>
<dbReference type="Pfam" id="PF22705">
    <property type="entry name" value="C2-set_3"/>
    <property type="match status" value="1"/>
</dbReference>
<dbReference type="InterPro" id="IPR050504">
    <property type="entry name" value="IgSF_BTN/MOG"/>
</dbReference>
<evidence type="ECO:0000256" key="3">
    <source>
        <dbReference type="ARBA" id="ARBA00022692"/>
    </source>
</evidence>
<dbReference type="GO" id="GO:0001817">
    <property type="term" value="P:regulation of cytokine production"/>
    <property type="evidence" value="ECO:0007669"/>
    <property type="project" value="TreeGrafter"/>
</dbReference>
<feature type="domain" description="Ig-like" evidence="13">
    <location>
        <begin position="22"/>
        <end position="138"/>
    </location>
</feature>
<dbReference type="GO" id="GO:0050863">
    <property type="term" value="P:regulation of T cell activation"/>
    <property type="evidence" value="ECO:0007669"/>
    <property type="project" value="UniProtKB-ARBA"/>
</dbReference>
<dbReference type="FunFam" id="2.60.40.10:FF:000142">
    <property type="entry name" value="V-set domain-containing T-cell activation inhibitor 1"/>
    <property type="match status" value="1"/>
</dbReference>
<dbReference type="InterPro" id="IPR007110">
    <property type="entry name" value="Ig-like_dom"/>
</dbReference>
<evidence type="ECO:0000259" key="12">
    <source>
        <dbReference type="PROSITE" id="PS50188"/>
    </source>
</evidence>
<evidence type="ECO:0000256" key="6">
    <source>
        <dbReference type="ARBA" id="ARBA00023136"/>
    </source>
</evidence>
<comment type="subcellular location">
    <subcellularLocation>
        <location evidence="1">Membrane</location>
        <topology evidence="1">Single-pass type I membrane protein</topology>
    </subcellularLocation>
</comment>
<dbReference type="InterPro" id="IPR013320">
    <property type="entry name" value="ConA-like_dom_sf"/>
</dbReference>
<dbReference type="GO" id="GO:0005102">
    <property type="term" value="F:signaling receptor binding"/>
    <property type="evidence" value="ECO:0007669"/>
    <property type="project" value="TreeGrafter"/>
</dbReference>
<dbReference type="KEGG" id="char:105904627"/>
<proteinExistence type="inferred from homology"/>
<dbReference type="GeneID" id="105904627"/>
<dbReference type="InterPro" id="IPR036179">
    <property type="entry name" value="Ig-like_dom_sf"/>
</dbReference>
<dbReference type="Gene3D" id="2.60.120.920">
    <property type="match status" value="1"/>
</dbReference>
<dbReference type="InterPro" id="IPR003879">
    <property type="entry name" value="Butyrophylin_SPRY"/>
</dbReference>
<protein>
    <submittedName>
        <fullName evidence="15">Butyrophilin subfamily 1 member A1-like isoform X1</fullName>
    </submittedName>
</protein>
<feature type="chain" id="PRO_5028222531" evidence="11">
    <location>
        <begin position="22"/>
        <end position="494"/>
    </location>
</feature>
<keyword evidence="9" id="KW-0393">Immunoglobulin domain</keyword>
<dbReference type="PANTHER" id="PTHR24100:SF149">
    <property type="entry name" value="BG-LIKE ANTIGEN 1-RELATED"/>
    <property type="match status" value="1"/>
</dbReference>
<evidence type="ECO:0000256" key="1">
    <source>
        <dbReference type="ARBA" id="ARBA00004479"/>
    </source>
</evidence>
<keyword evidence="6 10" id="KW-0472">Membrane</keyword>
<dbReference type="SUPFAM" id="SSF49899">
    <property type="entry name" value="Concanavalin A-like lectins/glucanases"/>
    <property type="match status" value="1"/>
</dbReference>
<dbReference type="PROSITE" id="PS50835">
    <property type="entry name" value="IG_LIKE"/>
    <property type="match status" value="2"/>
</dbReference>
<keyword evidence="3 10" id="KW-0812">Transmembrane</keyword>
<feature type="transmembrane region" description="Helical" evidence="10">
    <location>
        <begin position="248"/>
        <end position="268"/>
    </location>
</feature>
<evidence type="ECO:0000259" key="13">
    <source>
        <dbReference type="PROSITE" id="PS50835"/>
    </source>
</evidence>
<dbReference type="InterPro" id="IPR001870">
    <property type="entry name" value="B30.2/SPRY"/>
</dbReference>
<keyword evidence="14" id="KW-1185">Reference proteome</keyword>
<dbReference type="InterPro" id="IPR043136">
    <property type="entry name" value="B30.2/SPRY_sf"/>
</dbReference>